<gene>
    <name evidence="4" type="primary">comGF</name>
    <name evidence="4" type="ORF">ACFQ19_09395</name>
</gene>
<evidence type="ECO:0000313" key="5">
    <source>
        <dbReference type="Proteomes" id="UP001597041"/>
    </source>
</evidence>
<keyword evidence="3" id="KW-0812">Transmembrane</keyword>
<evidence type="ECO:0000256" key="2">
    <source>
        <dbReference type="ARBA" id="ARBA00023287"/>
    </source>
</evidence>
<accession>A0ABW3NID8</accession>
<dbReference type="Pfam" id="PF15980">
    <property type="entry name" value="ComGF"/>
    <property type="match status" value="1"/>
</dbReference>
<name>A0ABW3NID8_9BACI</name>
<sequence length="155" mass="17895">MPNKKQKQNVFTPFWNNQNGFTLISILVAFTILALTLPFVHYALSTLSFKQTYTEALSVQQFLIHLHDDVIASTSVHVADNQLHVRFLDRNDNTEKTATFSQYNRSIRRQVNRQGHEIYLHDVSDVVFEEQTNAIFLTITTESGDVYEKTIYNAP</sequence>
<comment type="caution">
    <text evidence="4">The sequence shown here is derived from an EMBL/GenBank/DDBJ whole genome shotgun (WGS) entry which is preliminary data.</text>
</comment>
<keyword evidence="5" id="KW-1185">Reference proteome</keyword>
<evidence type="ECO:0000256" key="3">
    <source>
        <dbReference type="SAM" id="Phobius"/>
    </source>
</evidence>
<organism evidence="4 5">
    <name type="scientific">Oceanobacillus locisalsi</name>
    <dbReference type="NCBI Taxonomy" id="546107"/>
    <lineage>
        <taxon>Bacteria</taxon>
        <taxon>Bacillati</taxon>
        <taxon>Bacillota</taxon>
        <taxon>Bacilli</taxon>
        <taxon>Bacillales</taxon>
        <taxon>Bacillaceae</taxon>
        <taxon>Oceanobacillus</taxon>
    </lineage>
</organism>
<keyword evidence="3" id="KW-0472">Membrane</keyword>
<dbReference type="Proteomes" id="UP001597041">
    <property type="component" value="Unassembled WGS sequence"/>
</dbReference>
<dbReference type="NCBIfam" id="NF041002">
    <property type="entry name" value="pilin_ComGF"/>
    <property type="match status" value="1"/>
</dbReference>
<dbReference type="EMBL" id="JBHTKK010000009">
    <property type="protein sequence ID" value="MFD1066240.1"/>
    <property type="molecule type" value="Genomic_DNA"/>
</dbReference>
<reference evidence="5" key="1">
    <citation type="journal article" date="2019" name="Int. J. Syst. Evol. Microbiol.">
        <title>The Global Catalogue of Microorganisms (GCM) 10K type strain sequencing project: providing services to taxonomists for standard genome sequencing and annotation.</title>
        <authorList>
            <consortium name="The Broad Institute Genomics Platform"/>
            <consortium name="The Broad Institute Genome Sequencing Center for Infectious Disease"/>
            <person name="Wu L."/>
            <person name="Ma J."/>
        </authorList>
    </citation>
    <scope>NUCLEOTIDE SEQUENCE [LARGE SCALE GENOMIC DNA]</scope>
    <source>
        <strain evidence="5">CCUG 56608</strain>
    </source>
</reference>
<evidence type="ECO:0000256" key="1">
    <source>
        <dbReference type="ARBA" id="ARBA00004241"/>
    </source>
</evidence>
<dbReference type="Pfam" id="PF07963">
    <property type="entry name" value="N_methyl"/>
    <property type="match status" value="1"/>
</dbReference>
<keyword evidence="3" id="KW-1133">Transmembrane helix</keyword>
<proteinExistence type="predicted"/>
<dbReference type="InterPro" id="IPR016977">
    <property type="entry name" value="ComGF"/>
</dbReference>
<dbReference type="RefSeq" id="WP_379591820.1">
    <property type="nucleotide sequence ID" value="NZ_JBHTKK010000009.1"/>
</dbReference>
<dbReference type="InterPro" id="IPR012902">
    <property type="entry name" value="N_methyl_site"/>
</dbReference>
<protein>
    <submittedName>
        <fullName evidence="4">Competence type IV pilus minor pilin ComGF</fullName>
    </submittedName>
</protein>
<feature type="transmembrane region" description="Helical" evidence="3">
    <location>
        <begin position="20"/>
        <end position="44"/>
    </location>
</feature>
<keyword evidence="2" id="KW-0178">Competence</keyword>
<evidence type="ECO:0000313" key="4">
    <source>
        <dbReference type="EMBL" id="MFD1066240.1"/>
    </source>
</evidence>
<comment type="subcellular location">
    <subcellularLocation>
        <location evidence="1">Cell surface</location>
    </subcellularLocation>
</comment>